<evidence type="ECO:0000313" key="2">
    <source>
        <dbReference type="Proteomes" id="UP000245423"/>
    </source>
</evidence>
<proteinExistence type="predicted"/>
<accession>A0A1M4PJU3</accession>
<keyword evidence="2" id="KW-1185">Reference proteome</keyword>
<name>A0A1M4PJU3_9FIRM</name>
<reference evidence="1 2" key="1">
    <citation type="submission" date="2016-11" db="EMBL/GenBank/DDBJ databases">
        <authorList>
            <person name="Manzoor S."/>
        </authorList>
    </citation>
    <scope>NUCLEOTIDE SEQUENCE [LARGE SCALE GENOMIC DNA]</scope>
    <source>
        <strain evidence="1">Clostridium ultunense strain Esp</strain>
    </source>
</reference>
<dbReference type="RefSeq" id="WP_279386021.1">
    <property type="nucleotide sequence ID" value="NZ_LT669839.1"/>
</dbReference>
<dbReference type="EMBL" id="LT669839">
    <property type="protein sequence ID" value="SHD75726.1"/>
    <property type="molecule type" value="Genomic_DNA"/>
</dbReference>
<protein>
    <submittedName>
        <fullName evidence="1">Uncharacterized protein</fullName>
    </submittedName>
</protein>
<organism evidence="1 2">
    <name type="scientific">[Clostridium] ultunense Esp</name>
    <dbReference type="NCBI Taxonomy" id="1288971"/>
    <lineage>
        <taxon>Bacteria</taxon>
        <taxon>Bacillati</taxon>
        <taxon>Bacillota</taxon>
        <taxon>Tissierellia</taxon>
        <taxon>Tissierellales</taxon>
        <taxon>Tepidimicrobiaceae</taxon>
        <taxon>Schnuerera</taxon>
    </lineage>
</organism>
<evidence type="ECO:0000313" key="1">
    <source>
        <dbReference type="EMBL" id="SHD75726.1"/>
    </source>
</evidence>
<dbReference type="Proteomes" id="UP000245423">
    <property type="component" value="Chromosome 1"/>
</dbReference>
<dbReference type="AlphaFoldDB" id="A0A1M4PJU3"/>
<sequence length="43" mass="5018">MDSKEQEKKELFDNQVNIDSNINKIITGDIEITLHIKKQKKSC</sequence>
<gene>
    <name evidence="1" type="ORF">CUESP1_0335</name>
</gene>